<protein>
    <recommendedName>
        <fullName evidence="3">DUF3203 domain-containing protein</fullName>
    </recommendedName>
</protein>
<dbReference type="Gene3D" id="3.40.1170.40">
    <property type="entry name" value="Protein of unknown function DUF3203"/>
    <property type="match status" value="1"/>
</dbReference>
<name>A0A172WRW3_STUST</name>
<dbReference type="Proteomes" id="UP000077787">
    <property type="component" value="Chromosome"/>
</dbReference>
<evidence type="ECO:0008006" key="3">
    <source>
        <dbReference type="Google" id="ProtNLM"/>
    </source>
</evidence>
<accession>A0A172WRW3</accession>
<gene>
    <name evidence="1" type="ORF">PS273GM_14360</name>
</gene>
<dbReference type="InterPro" id="IPR038079">
    <property type="entry name" value="PA2021-like_sf"/>
</dbReference>
<dbReference type="RefSeq" id="WP_045429298.1">
    <property type="nucleotide sequence ID" value="NZ_CP015641.1"/>
</dbReference>
<dbReference type="SUPFAM" id="SSF141447">
    <property type="entry name" value="PA2021-like"/>
    <property type="match status" value="1"/>
</dbReference>
<organism evidence="1 2">
    <name type="scientific">Stutzerimonas stutzeri</name>
    <name type="common">Pseudomonas stutzeri</name>
    <dbReference type="NCBI Taxonomy" id="316"/>
    <lineage>
        <taxon>Bacteria</taxon>
        <taxon>Pseudomonadati</taxon>
        <taxon>Pseudomonadota</taxon>
        <taxon>Gammaproteobacteria</taxon>
        <taxon>Pseudomonadales</taxon>
        <taxon>Pseudomonadaceae</taxon>
        <taxon>Stutzerimonas</taxon>
    </lineage>
</organism>
<proteinExistence type="predicted"/>
<evidence type="ECO:0000313" key="2">
    <source>
        <dbReference type="Proteomes" id="UP000077787"/>
    </source>
</evidence>
<dbReference type="OrthoDB" id="6953553at2"/>
<dbReference type="eggNOG" id="ENOG50320V4">
    <property type="taxonomic scope" value="Bacteria"/>
</dbReference>
<reference evidence="1 2" key="1">
    <citation type="submission" date="2016-05" db="EMBL/GenBank/DDBJ databases">
        <title>Genome sequence of Pseudomonas stutzeri 273 and identification of the exopolysaccharide biosynthesis locus.</title>
        <authorList>
            <person name="Wu S."/>
            <person name="Sun C."/>
        </authorList>
    </citation>
    <scope>NUCLEOTIDE SEQUENCE [LARGE SCALE GENOMIC DNA]</scope>
    <source>
        <strain evidence="1 2">273</strain>
    </source>
</reference>
<evidence type="ECO:0000313" key="1">
    <source>
        <dbReference type="EMBL" id="ANF26251.1"/>
    </source>
</evidence>
<dbReference type="Pfam" id="PF11462">
    <property type="entry name" value="DUF3203"/>
    <property type="match status" value="1"/>
</dbReference>
<dbReference type="EMBL" id="CP015641">
    <property type="protein sequence ID" value="ANF26251.1"/>
    <property type="molecule type" value="Genomic_DNA"/>
</dbReference>
<dbReference type="InterPro" id="IPR021564">
    <property type="entry name" value="DUF3203"/>
</dbReference>
<dbReference type="AlphaFoldDB" id="A0A172WRW3"/>
<sequence length="74" mass="7854">MTVNIDTANGTCSTTLENATQTCAIKDVRVSTDPAARMSMAHISGHSVHVTEDMAEHLIAAGAKDDRKNLVVDD</sequence>